<sequence length="200" mass="22387">MSSRTNSTARSSNFFLQPLINSTSVDFTTAALIHPILQDVHTLRKLADAQNIDRFLNDPIDVTNDKNLSMMSNLALDISQALHSIVLPPACKSTSTRKISQLSSKLQRGQKAAILATRPVPNKQSRVTKRCRLCGVTETPRWRDRSSSWSLCNVCGLMDSRRSIQISYPIYNVVIFIIAFAKTPKKFTASIHNKAMQCYT</sequence>
<keyword evidence="1" id="KW-0863">Zinc-finger</keyword>
<dbReference type="SUPFAM" id="SSF57716">
    <property type="entry name" value="Glucocorticoid receptor-like (DNA-binding domain)"/>
    <property type="match status" value="1"/>
</dbReference>
<keyword evidence="1" id="KW-0862">Zinc</keyword>
<accession>A0A098DMI2</accession>
<evidence type="ECO:0000313" key="5">
    <source>
        <dbReference type="Proteomes" id="UP000070720"/>
    </source>
</evidence>
<accession>A0A0E0S845</accession>
<gene>
    <name evidence="4" type="primary">FG04626.1</name>
    <name evidence="3" type="ORF">FGRAMPH1_01T15741</name>
</gene>
<keyword evidence="1" id="KW-0479">Metal-binding</keyword>
<dbReference type="AlphaFoldDB" id="A0A098DMI2"/>
<reference evidence="4 5" key="2">
    <citation type="journal article" date="2010" name="Nature">
        <title>Comparative genomics reveals mobile pathogenicity chromosomes in Fusarium.</title>
        <authorList>
            <person name="Ma L.J."/>
            <person name="van der Does H.C."/>
            <person name="Borkovich K.A."/>
            <person name="Coleman J.J."/>
            <person name="Daboussi M.J."/>
            <person name="Di Pietro A."/>
            <person name="Dufresne M."/>
            <person name="Freitag M."/>
            <person name="Grabherr M."/>
            <person name="Henrissat B."/>
            <person name="Houterman P.M."/>
            <person name="Kang S."/>
            <person name="Shim W.B."/>
            <person name="Woloshuk C."/>
            <person name="Xie X."/>
            <person name="Xu J.R."/>
            <person name="Antoniw J."/>
            <person name="Baker S.E."/>
            <person name="Bluhm B.H."/>
            <person name="Breakspear A."/>
            <person name="Brown D.W."/>
            <person name="Butchko R.A."/>
            <person name="Chapman S."/>
            <person name="Coulson R."/>
            <person name="Coutinho P.M."/>
            <person name="Danchin E.G."/>
            <person name="Diener A."/>
            <person name="Gale L.R."/>
            <person name="Gardiner D.M."/>
            <person name="Goff S."/>
            <person name="Hammond-Kosack K.E."/>
            <person name="Hilburn K."/>
            <person name="Hua-Van A."/>
            <person name="Jonkers W."/>
            <person name="Kazan K."/>
            <person name="Kodira C.D."/>
            <person name="Koehrsen M."/>
            <person name="Kumar L."/>
            <person name="Lee Y.H."/>
            <person name="Li L."/>
            <person name="Manners J.M."/>
            <person name="Miranda-Saavedra D."/>
            <person name="Mukherjee M."/>
            <person name="Park G."/>
            <person name="Park J."/>
            <person name="Park S.Y."/>
            <person name="Proctor R.H."/>
            <person name="Regev A."/>
            <person name="Ruiz-Roldan M.C."/>
            <person name="Sain D."/>
            <person name="Sakthikumar S."/>
            <person name="Sykes S."/>
            <person name="Schwartz D.C."/>
            <person name="Turgeon B.G."/>
            <person name="Wapinski I."/>
            <person name="Yoder O."/>
            <person name="Young S."/>
            <person name="Zeng Q."/>
            <person name="Zhou S."/>
            <person name="Galagan J."/>
            <person name="Cuomo C.A."/>
            <person name="Kistler H.C."/>
            <person name="Rep M."/>
        </authorList>
    </citation>
    <scope>GENOME REANNOTATION</scope>
    <source>
        <strain evidence="5">ATCC MYA-4620 / CBS 123657 / FGSC 9075 / NRRL 31084 / PH-1</strain>
        <strain evidence="4">PH-1 / ATCC MYA-4620 / FGSC 9075 / NRRL 31084</strain>
    </source>
</reference>
<dbReference type="InterPro" id="IPR013088">
    <property type="entry name" value="Znf_NHR/GATA"/>
</dbReference>
<reference evidence="4" key="4">
    <citation type="submission" date="2017-01" db="UniProtKB">
        <authorList>
            <consortium name="EnsemblFungi"/>
        </authorList>
    </citation>
    <scope>IDENTIFICATION</scope>
    <source>
        <strain evidence="4">PH-1 / ATCC MYA-4620 / FGSC 9075 / NRRL 31084</strain>
    </source>
</reference>
<feature type="domain" description="GATA-type" evidence="2">
    <location>
        <begin position="125"/>
        <end position="157"/>
    </location>
</feature>
<evidence type="ECO:0000256" key="1">
    <source>
        <dbReference type="PROSITE-ProRule" id="PRU00094"/>
    </source>
</evidence>
<evidence type="ECO:0000313" key="4">
    <source>
        <dbReference type="EnsemblFungi" id="CEF79670"/>
    </source>
</evidence>
<dbReference type="VEuPathDB" id="FungiDB:FGRAMPH1_01G15741"/>
<keyword evidence="5" id="KW-1185">Reference proteome</keyword>
<dbReference type="GO" id="GO:0043565">
    <property type="term" value="F:sequence-specific DNA binding"/>
    <property type="evidence" value="ECO:0007669"/>
    <property type="project" value="InterPro"/>
</dbReference>
<dbReference type="InterPro" id="IPR000679">
    <property type="entry name" value="Znf_GATA"/>
</dbReference>
<evidence type="ECO:0000313" key="3">
    <source>
        <dbReference type="EMBL" id="CEF79670.1"/>
    </source>
</evidence>
<dbReference type="EMBL" id="HG970333">
    <property type="protein sequence ID" value="CEF79670.1"/>
    <property type="molecule type" value="Genomic_DNA"/>
</dbReference>
<dbReference type="EnsemblFungi" id="CEF79670">
    <property type="protein sequence ID" value="CEF79670"/>
    <property type="gene ID" value="FGRRES_04626"/>
</dbReference>
<reference evidence="4 5" key="1">
    <citation type="journal article" date="2007" name="Science">
        <title>The Fusarium graminearum genome reveals a link between localized polymorphism and pathogen specialization.</title>
        <authorList>
            <person name="Cuomo C.A."/>
            <person name="Gueldener U."/>
            <person name="Xu J.-R."/>
            <person name="Trail F."/>
            <person name="Turgeon B.G."/>
            <person name="Di Pietro A."/>
            <person name="Walton J.D."/>
            <person name="Ma L.-J."/>
            <person name="Baker S.E."/>
            <person name="Rep M."/>
            <person name="Adam G."/>
            <person name="Antoniw J."/>
            <person name="Baldwin T."/>
            <person name="Calvo S.E."/>
            <person name="Chang Y.-L."/>
            <person name="DeCaprio D."/>
            <person name="Gale L.R."/>
            <person name="Gnerre S."/>
            <person name="Goswami R.S."/>
            <person name="Hammond-Kosack K."/>
            <person name="Harris L.J."/>
            <person name="Hilburn K."/>
            <person name="Kennell J.C."/>
            <person name="Kroken S."/>
            <person name="Magnuson J.K."/>
            <person name="Mannhaupt G."/>
            <person name="Mauceli E.W."/>
            <person name="Mewes H.-W."/>
            <person name="Mitterbauer R."/>
            <person name="Muehlbauer G."/>
            <person name="Muensterkoetter M."/>
            <person name="Nelson D."/>
            <person name="O'Donnell K."/>
            <person name="Ouellet T."/>
            <person name="Qi W."/>
            <person name="Quesneville H."/>
            <person name="Roncero M.I.G."/>
            <person name="Seong K.-Y."/>
            <person name="Tetko I.V."/>
            <person name="Urban M."/>
            <person name="Waalwijk C."/>
            <person name="Ward T.J."/>
            <person name="Yao J."/>
            <person name="Birren B.W."/>
            <person name="Kistler H.C."/>
        </authorList>
    </citation>
    <scope>NUCLEOTIDE SEQUENCE [LARGE SCALE GENOMIC DNA]</scope>
    <source>
        <strain evidence="5">ATCC MYA-4620 / CBS 123657 / FGSC 9075 / NRRL 31084 / PH-1</strain>
        <strain evidence="4">PH-1 / ATCC MYA-4620 / FGSC 9075 / NRRL 31084</strain>
    </source>
</reference>
<reference evidence="3 5" key="3">
    <citation type="journal article" date="2015" name="BMC Genomics">
        <title>The completed genome sequence of the pathogenic ascomycete fungus Fusarium graminearum.</title>
        <authorList>
            <person name="King R."/>
            <person name="Urban M."/>
            <person name="Hammond-Kosack M.C."/>
            <person name="Hassani-Pak K."/>
            <person name="Hammond-Kosack K.E."/>
        </authorList>
    </citation>
    <scope>NUCLEOTIDE SEQUENCE [LARGE SCALE GENOMIC DNA]</scope>
    <source>
        <strain evidence="5">ATCC MYA-4620 / CBS 123657 / FGSC 9075 / NRRL 31084 / PH-1</strain>
        <strain evidence="3">PH-1</strain>
    </source>
</reference>
<dbReference type="InParanoid" id="A0A098DMI2"/>
<evidence type="ECO:0000259" key="2">
    <source>
        <dbReference type="PROSITE" id="PS50114"/>
    </source>
</evidence>
<name>A0A098DMI2_GIBZE</name>
<dbReference type="Gene3D" id="3.30.50.10">
    <property type="entry name" value="Erythroid Transcription Factor GATA-1, subunit A"/>
    <property type="match status" value="1"/>
</dbReference>
<protein>
    <submittedName>
        <fullName evidence="3">Chromosome 2, complete genome</fullName>
    </submittedName>
</protein>
<dbReference type="GO" id="GO:0008270">
    <property type="term" value="F:zinc ion binding"/>
    <property type="evidence" value="ECO:0007669"/>
    <property type="project" value="UniProtKB-KW"/>
</dbReference>
<proteinExistence type="predicted"/>
<dbReference type="PROSITE" id="PS50114">
    <property type="entry name" value="GATA_ZN_FINGER_2"/>
    <property type="match status" value="1"/>
</dbReference>
<dbReference type="Proteomes" id="UP000070720">
    <property type="component" value="Chromosome 2"/>
</dbReference>
<organism evidence="3 5">
    <name type="scientific">Gibberella zeae (strain ATCC MYA-4620 / CBS 123657 / FGSC 9075 / NRRL 31084 / PH-1)</name>
    <name type="common">Wheat head blight fungus</name>
    <name type="synonym">Fusarium graminearum</name>
    <dbReference type="NCBI Taxonomy" id="229533"/>
    <lineage>
        <taxon>Eukaryota</taxon>
        <taxon>Fungi</taxon>
        <taxon>Dikarya</taxon>
        <taxon>Ascomycota</taxon>
        <taxon>Pezizomycotina</taxon>
        <taxon>Sordariomycetes</taxon>
        <taxon>Hypocreomycetidae</taxon>
        <taxon>Hypocreales</taxon>
        <taxon>Nectriaceae</taxon>
        <taxon>Fusarium</taxon>
    </lineage>
</organism>
<dbReference type="GO" id="GO:0006355">
    <property type="term" value="P:regulation of DNA-templated transcription"/>
    <property type="evidence" value="ECO:0007669"/>
    <property type="project" value="InterPro"/>
</dbReference>